<dbReference type="RefSeq" id="WP_239092551.1">
    <property type="nucleotide sequence ID" value="NZ_BOMC01000019.1"/>
</dbReference>
<feature type="domain" description="RNA ligase" evidence="1">
    <location>
        <begin position="39"/>
        <end position="177"/>
    </location>
</feature>
<evidence type="ECO:0000259" key="1">
    <source>
        <dbReference type="Pfam" id="PF09414"/>
    </source>
</evidence>
<reference evidence="2 3" key="1">
    <citation type="submission" date="2020-08" db="EMBL/GenBank/DDBJ databases">
        <title>Sequencing the genomes of 1000 actinobacteria strains.</title>
        <authorList>
            <person name="Klenk H.-P."/>
        </authorList>
    </citation>
    <scope>NUCLEOTIDE SEQUENCE [LARGE SCALE GENOMIC DNA]</scope>
    <source>
        <strain evidence="2 3">DSM 45518</strain>
    </source>
</reference>
<organism evidence="2 3">
    <name type="scientific">Paractinoplanes abujensis</name>
    <dbReference type="NCBI Taxonomy" id="882441"/>
    <lineage>
        <taxon>Bacteria</taxon>
        <taxon>Bacillati</taxon>
        <taxon>Actinomycetota</taxon>
        <taxon>Actinomycetes</taxon>
        <taxon>Micromonosporales</taxon>
        <taxon>Micromonosporaceae</taxon>
        <taxon>Paractinoplanes</taxon>
    </lineage>
</organism>
<keyword evidence="3" id="KW-1185">Reference proteome</keyword>
<accession>A0A7W7CYM9</accession>
<comment type="caution">
    <text evidence="2">The sequence shown here is derived from an EMBL/GenBank/DDBJ whole genome shotgun (WGS) entry which is preliminary data.</text>
</comment>
<dbReference type="PANTHER" id="PTHR43883:SF1">
    <property type="entry name" value="GLUCONOKINASE"/>
    <property type="match status" value="1"/>
</dbReference>
<dbReference type="Proteomes" id="UP000542742">
    <property type="component" value="Unassembled WGS sequence"/>
</dbReference>
<evidence type="ECO:0000313" key="3">
    <source>
        <dbReference type="Proteomes" id="UP000542742"/>
    </source>
</evidence>
<proteinExistence type="predicted"/>
<dbReference type="Gene3D" id="3.30.470.30">
    <property type="entry name" value="DNA ligase/mRNA capping enzyme"/>
    <property type="match status" value="1"/>
</dbReference>
<gene>
    <name evidence="2" type="ORF">BKA14_007214</name>
</gene>
<dbReference type="PANTHER" id="PTHR43883">
    <property type="entry name" value="SLR0207 PROTEIN"/>
    <property type="match status" value="1"/>
</dbReference>
<protein>
    <recommendedName>
        <fullName evidence="1">RNA ligase domain-containing protein</fullName>
    </recommendedName>
</protein>
<dbReference type="Pfam" id="PF09414">
    <property type="entry name" value="RNA_ligase"/>
    <property type="match status" value="1"/>
</dbReference>
<name>A0A7W7CYM9_9ACTN</name>
<sequence>MAEGEFRAVKYPRTHHLPDSPGATRDDLVQHDLTWLDGELVVTEKLDGGNLTFTRDAMYSRSDGDDTEPWDRPAKALWAMTAYRIPDDWRVCGESMWARRDIAYSDLPGVFIVFGIWDETDTLLGWDDTVDWANRLELPVVPVLYRGGSLSEARAAWAARCDAENSEGFVVRSAGRIPADEFAVRVLTWVRADHVRTPAARRLRDDFAVNEFA</sequence>
<dbReference type="EMBL" id="JACHMF010000001">
    <property type="protein sequence ID" value="MBB4697066.1"/>
    <property type="molecule type" value="Genomic_DNA"/>
</dbReference>
<evidence type="ECO:0000313" key="2">
    <source>
        <dbReference type="EMBL" id="MBB4697066.1"/>
    </source>
</evidence>
<dbReference type="InterPro" id="IPR021122">
    <property type="entry name" value="RNA_ligase_dom_REL/Rnl2"/>
</dbReference>
<dbReference type="AlphaFoldDB" id="A0A7W7CYM9"/>
<dbReference type="InterPro" id="IPR052732">
    <property type="entry name" value="Cell-binding_unc_protein"/>
</dbReference>
<dbReference type="SUPFAM" id="SSF56091">
    <property type="entry name" value="DNA ligase/mRNA capping enzyme, catalytic domain"/>
    <property type="match status" value="1"/>
</dbReference>